<dbReference type="PANTHER" id="PTHR43877:SF2">
    <property type="entry name" value="AMINOALKYLPHOSPHONATE N-ACETYLTRANSFERASE-RELATED"/>
    <property type="match status" value="1"/>
</dbReference>
<dbReference type="AlphaFoldDB" id="A4XZS6"/>
<dbReference type="GO" id="GO:0016747">
    <property type="term" value="F:acyltransferase activity, transferring groups other than amino-acyl groups"/>
    <property type="evidence" value="ECO:0007669"/>
    <property type="project" value="InterPro"/>
</dbReference>
<accession>A4XZS6</accession>
<gene>
    <name evidence="4" type="ordered locus">Pmen_4095</name>
</gene>
<evidence type="ECO:0000313" key="4">
    <source>
        <dbReference type="EMBL" id="ABP86842.1"/>
    </source>
</evidence>
<dbReference type="CDD" id="cd04301">
    <property type="entry name" value="NAT_SF"/>
    <property type="match status" value="1"/>
</dbReference>
<evidence type="ECO:0000259" key="3">
    <source>
        <dbReference type="PROSITE" id="PS51186"/>
    </source>
</evidence>
<organism evidence="4">
    <name type="scientific">Ectopseudomonas mendocina (strain ymp)</name>
    <name type="common">Pseudomonas mendocina</name>
    <dbReference type="NCBI Taxonomy" id="399739"/>
    <lineage>
        <taxon>Bacteria</taxon>
        <taxon>Pseudomonadati</taxon>
        <taxon>Pseudomonadota</taxon>
        <taxon>Gammaproteobacteria</taxon>
        <taxon>Pseudomonadales</taxon>
        <taxon>Pseudomonadaceae</taxon>
        <taxon>Ectopseudomonas</taxon>
    </lineage>
</organism>
<dbReference type="InterPro" id="IPR016181">
    <property type="entry name" value="Acyl_CoA_acyltransferase"/>
</dbReference>
<name>A4XZS6_ECTM1</name>
<dbReference type="HOGENOM" id="CLU_013985_34_9_6"/>
<protein>
    <submittedName>
        <fullName evidence="4">GCN5-related N-acetyltransferase</fullName>
    </submittedName>
</protein>
<keyword evidence="1 4" id="KW-0808">Transferase</keyword>
<evidence type="ECO:0000256" key="2">
    <source>
        <dbReference type="ARBA" id="ARBA00023315"/>
    </source>
</evidence>
<dbReference type="SUPFAM" id="SSF55729">
    <property type="entry name" value="Acyl-CoA N-acyltransferases (Nat)"/>
    <property type="match status" value="1"/>
</dbReference>
<feature type="domain" description="N-acetyltransferase" evidence="3">
    <location>
        <begin position="18"/>
        <end position="166"/>
    </location>
</feature>
<dbReference type="PROSITE" id="PS51186">
    <property type="entry name" value="GNAT"/>
    <property type="match status" value="1"/>
</dbReference>
<dbReference type="Pfam" id="PF00583">
    <property type="entry name" value="Acetyltransf_1"/>
    <property type="match status" value="1"/>
</dbReference>
<keyword evidence="2" id="KW-0012">Acyltransferase</keyword>
<dbReference type="eggNOG" id="COG0454">
    <property type="taxonomic scope" value="Bacteria"/>
</dbReference>
<dbReference type="PANTHER" id="PTHR43877">
    <property type="entry name" value="AMINOALKYLPHOSPHONATE N-ACETYLTRANSFERASE-RELATED-RELATED"/>
    <property type="match status" value="1"/>
</dbReference>
<dbReference type="InterPro" id="IPR000182">
    <property type="entry name" value="GNAT_dom"/>
</dbReference>
<sequence>MAYATFTYTAAKPLEPVMLVSVAATADLEDLTRLFAGYLRFYEVPKAETQIAAFLGERLKRGDSQLFIARDAQGVALGFVQLYPFQSSLALEPAWLLSDLYVHESARRLGVGEALMNAARAHAEASGACGLQLETAKTNLAGQRLYERLGYVRDEQFLTYWLALQN</sequence>
<dbReference type="STRING" id="399739.Pmen_4095"/>
<dbReference type="InterPro" id="IPR050832">
    <property type="entry name" value="Bact_Acetyltransf"/>
</dbReference>
<dbReference type="EMBL" id="CP000680">
    <property type="protein sequence ID" value="ABP86842.1"/>
    <property type="molecule type" value="Genomic_DNA"/>
</dbReference>
<reference evidence="4" key="1">
    <citation type="submission" date="2007-04" db="EMBL/GenBank/DDBJ databases">
        <title>Complete sequence of Pseudomonas mendocina ymp.</title>
        <authorList>
            <consortium name="US DOE Joint Genome Institute"/>
            <person name="Copeland A."/>
            <person name="Lucas S."/>
            <person name="Lapidus A."/>
            <person name="Barry K."/>
            <person name="Glavina del Rio T."/>
            <person name="Dalin E."/>
            <person name="Tice H."/>
            <person name="Pitluck S."/>
            <person name="Kiss H."/>
            <person name="Brettin T."/>
            <person name="Detter J.C."/>
            <person name="Bruce D."/>
            <person name="Han C."/>
            <person name="Schmutz J."/>
            <person name="Larimer F."/>
            <person name="Land M."/>
            <person name="Hauser L."/>
            <person name="Kyrpides N."/>
            <person name="Mikhailova N."/>
            <person name="Hersman L."/>
            <person name="Dubois J."/>
            <person name="Maurice P."/>
            <person name="Richardson P."/>
        </authorList>
    </citation>
    <scope>NUCLEOTIDE SEQUENCE [LARGE SCALE GENOMIC DNA]</scope>
    <source>
        <strain evidence="4">Ymp</strain>
    </source>
</reference>
<evidence type="ECO:0000256" key="1">
    <source>
        <dbReference type="ARBA" id="ARBA00022679"/>
    </source>
</evidence>
<dbReference type="KEGG" id="pmy:Pmen_4095"/>
<proteinExistence type="predicted"/>
<dbReference type="Gene3D" id="3.40.630.30">
    <property type="match status" value="1"/>
</dbReference>